<evidence type="ECO:0000313" key="2">
    <source>
        <dbReference type="EMBL" id="OAF07390.1"/>
    </source>
</evidence>
<protein>
    <recommendedName>
        <fullName evidence="1">DUF6894 domain-containing protein</fullName>
    </recommendedName>
</protein>
<dbReference type="InterPro" id="IPR054189">
    <property type="entry name" value="DUF6894"/>
</dbReference>
<dbReference type="RefSeq" id="WP_027556582.1">
    <property type="nucleotide sequence ID" value="NZ_LSEF01000114.1"/>
</dbReference>
<dbReference type="Proteomes" id="UP000077173">
    <property type="component" value="Unassembled WGS sequence"/>
</dbReference>
<evidence type="ECO:0000259" key="1">
    <source>
        <dbReference type="Pfam" id="PF21834"/>
    </source>
</evidence>
<proteinExistence type="predicted"/>
<keyword evidence="3" id="KW-1185">Reference proteome</keyword>
<sequence>MRFFFHIADKYGLSADGIGCEYAGQDAAVQHARRLAAELAKSGEFFRGSFVLVAQSAVSASRCANEDSATASLPKP</sequence>
<gene>
    <name evidence="2" type="ORF">AXW67_30670</name>
</gene>
<dbReference type="AlphaFoldDB" id="A0A176YMY6"/>
<name>A0A176YMY6_9BRAD</name>
<organism evidence="2 3">
    <name type="scientific">Bradyrhizobium neotropicale</name>
    <dbReference type="NCBI Taxonomy" id="1497615"/>
    <lineage>
        <taxon>Bacteria</taxon>
        <taxon>Pseudomonadati</taxon>
        <taxon>Pseudomonadota</taxon>
        <taxon>Alphaproteobacteria</taxon>
        <taxon>Hyphomicrobiales</taxon>
        <taxon>Nitrobacteraceae</taxon>
        <taxon>Bradyrhizobium</taxon>
    </lineage>
</organism>
<evidence type="ECO:0000313" key="3">
    <source>
        <dbReference type="Proteomes" id="UP000077173"/>
    </source>
</evidence>
<accession>A0A176YMY6</accession>
<comment type="caution">
    <text evidence="2">The sequence shown here is derived from an EMBL/GenBank/DDBJ whole genome shotgun (WGS) entry which is preliminary data.</text>
</comment>
<dbReference type="EMBL" id="LSEF01000114">
    <property type="protein sequence ID" value="OAF07390.1"/>
    <property type="molecule type" value="Genomic_DNA"/>
</dbReference>
<reference evidence="2 3" key="1">
    <citation type="submission" date="2016-02" db="EMBL/GenBank/DDBJ databases">
        <title>Draft genome sequence of the strain BR 10247T Bradyrhizobium neotropicale isolated from nodules of Centrolobium paraense.</title>
        <authorList>
            <person name="Simoes-Araujo J.L."/>
            <person name="Barauna A.C."/>
            <person name="Silva K."/>
            <person name="Zilli J.E."/>
        </authorList>
    </citation>
    <scope>NUCLEOTIDE SEQUENCE [LARGE SCALE GENOMIC DNA]</scope>
    <source>
        <strain evidence="2 3">BR 10247</strain>
    </source>
</reference>
<dbReference type="Pfam" id="PF21834">
    <property type="entry name" value="DUF6894"/>
    <property type="match status" value="1"/>
</dbReference>
<feature type="domain" description="DUF6894" evidence="1">
    <location>
        <begin position="2"/>
        <end position="43"/>
    </location>
</feature>
<dbReference type="GeneID" id="32582608"/>